<reference evidence="2 3" key="1">
    <citation type="journal article" date="2013" name="Nat. Commun.">
        <title>Genome analysis reveals insights into physiology and longevity of the Brandt's bat Myotis brandtii.</title>
        <authorList>
            <person name="Seim I."/>
            <person name="Fang X."/>
            <person name="Xiong Z."/>
            <person name="Lobanov A.V."/>
            <person name="Huang Z."/>
            <person name="Ma S."/>
            <person name="Feng Y."/>
            <person name="Turanov A.A."/>
            <person name="Zhu Y."/>
            <person name="Lenz T.L."/>
            <person name="Gerashchenko M.V."/>
            <person name="Fan D."/>
            <person name="Hee Yim S."/>
            <person name="Yao X."/>
            <person name="Jordan D."/>
            <person name="Xiong Y."/>
            <person name="Ma Y."/>
            <person name="Lyapunov A.N."/>
            <person name="Chen G."/>
            <person name="Kulakova O.I."/>
            <person name="Sun Y."/>
            <person name="Lee S.G."/>
            <person name="Bronson R.T."/>
            <person name="Moskalev A.A."/>
            <person name="Sunyaev S.R."/>
            <person name="Zhang G."/>
            <person name="Krogh A."/>
            <person name="Wang J."/>
            <person name="Gladyshev V.N."/>
        </authorList>
    </citation>
    <scope>NUCLEOTIDE SEQUENCE [LARGE SCALE GENOMIC DNA]</scope>
</reference>
<protein>
    <recommendedName>
        <fullName evidence="4">Leucine-rich colipase-like protein 1</fullName>
    </recommendedName>
</protein>
<evidence type="ECO:0008006" key="4">
    <source>
        <dbReference type="Google" id="ProtNLM"/>
    </source>
</evidence>
<gene>
    <name evidence="2" type="ORF">D623_10005213</name>
</gene>
<evidence type="ECO:0000256" key="1">
    <source>
        <dbReference type="SAM" id="SignalP"/>
    </source>
</evidence>
<keyword evidence="1" id="KW-0732">Signal</keyword>
<dbReference type="Gene3D" id="4.10.40.50">
    <property type="match status" value="1"/>
</dbReference>
<feature type="chain" id="PRO_5004543678" description="Leucine-rich colipase-like protein 1" evidence="1">
    <location>
        <begin position="22"/>
        <end position="142"/>
    </location>
</feature>
<proteinExistence type="predicted"/>
<evidence type="ECO:0000313" key="3">
    <source>
        <dbReference type="Proteomes" id="UP000052978"/>
    </source>
</evidence>
<sequence>MALAGCLLLPLLLLWARPVSSVTKETDVLVLSHKGIGETCEENVECQTDCCVTNSLNPQKFCTSQTIFLQCLSWRKDLTGGGGADGVTRTGSVCGGPQQELPGRVTAFRGLQLNDSTNKPRMQPKWVLSLPCSSDNNGKKEP</sequence>
<evidence type="ECO:0000313" key="2">
    <source>
        <dbReference type="EMBL" id="EPQ12098.1"/>
    </source>
</evidence>
<dbReference type="EMBL" id="KE163446">
    <property type="protein sequence ID" value="EPQ12098.1"/>
    <property type="molecule type" value="Genomic_DNA"/>
</dbReference>
<name>S7PMN2_MYOBR</name>
<organism evidence="2 3">
    <name type="scientific">Myotis brandtii</name>
    <name type="common">Brandt's bat</name>
    <dbReference type="NCBI Taxonomy" id="109478"/>
    <lineage>
        <taxon>Eukaryota</taxon>
        <taxon>Metazoa</taxon>
        <taxon>Chordata</taxon>
        <taxon>Craniata</taxon>
        <taxon>Vertebrata</taxon>
        <taxon>Euteleostomi</taxon>
        <taxon>Mammalia</taxon>
        <taxon>Eutheria</taxon>
        <taxon>Laurasiatheria</taxon>
        <taxon>Chiroptera</taxon>
        <taxon>Yangochiroptera</taxon>
        <taxon>Vespertilionidae</taxon>
        <taxon>Myotis</taxon>
    </lineage>
</organism>
<accession>S7PMN2</accession>
<keyword evidence="3" id="KW-1185">Reference proteome</keyword>
<dbReference type="Pfam" id="PF15083">
    <property type="entry name" value="Colipase-like"/>
    <property type="match status" value="1"/>
</dbReference>
<feature type="signal peptide" evidence="1">
    <location>
        <begin position="1"/>
        <end position="21"/>
    </location>
</feature>
<dbReference type="AlphaFoldDB" id="S7PMN2"/>
<dbReference type="Proteomes" id="UP000052978">
    <property type="component" value="Unassembled WGS sequence"/>
</dbReference>